<reference evidence="1" key="1">
    <citation type="submission" date="2022-03" db="EMBL/GenBank/DDBJ databases">
        <authorList>
            <person name="Brunel B."/>
        </authorList>
    </citation>
    <scope>NUCLEOTIDE SEQUENCE</scope>
    <source>
        <strain evidence="1">STM4922sample</strain>
    </source>
</reference>
<dbReference type="EMBL" id="CAKXZS010000036">
    <property type="protein sequence ID" value="CAH2405895.1"/>
    <property type="molecule type" value="Genomic_DNA"/>
</dbReference>
<name>A0ABN8K6L1_9HYPH</name>
<sequence length="76" mass="8298">MAGLHGVGDHRSAANGESTRLSAMLAGRIENVLVRPALAAANPLSAERIMRPSVRNRELPLQQVYTIFMTANRQGW</sequence>
<dbReference type="Proteomes" id="UP001152604">
    <property type="component" value="Unassembled WGS sequence"/>
</dbReference>
<evidence type="ECO:0000313" key="2">
    <source>
        <dbReference type="Proteomes" id="UP001152604"/>
    </source>
</evidence>
<protein>
    <submittedName>
        <fullName evidence="1">Uncharacterized protein</fullName>
    </submittedName>
</protein>
<keyword evidence="2" id="KW-1185">Reference proteome</keyword>
<proteinExistence type="predicted"/>
<organism evidence="1 2">
    <name type="scientific">Mesorhizobium ventifaucium</name>
    <dbReference type="NCBI Taxonomy" id="666020"/>
    <lineage>
        <taxon>Bacteria</taxon>
        <taxon>Pseudomonadati</taxon>
        <taxon>Pseudomonadota</taxon>
        <taxon>Alphaproteobacteria</taxon>
        <taxon>Hyphomicrobiales</taxon>
        <taxon>Phyllobacteriaceae</taxon>
        <taxon>Mesorhizobium</taxon>
    </lineage>
</organism>
<accession>A0ABN8K6L1</accession>
<evidence type="ECO:0000313" key="1">
    <source>
        <dbReference type="EMBL" id="CAH2405895.1"/>
    </source>
</evidence>
<gene>
    <name evidence="1" type="ORF">MES4922_410018</name>
</gene>
<comment type="caution">
    <text evidence="1">The sequence shown here is derived from an EMBL/GenBank/DDBJ whole genome shotgun (WGS) entry which is preliminary data.</text>
</comment>